<keyword evidence="1" id="KW-1133">Transmembrane helix</keyword>
<feature type="transmembrane region" description="Helical" evidence="1">
    <location>
        <begin position="107"/>
        <end position="128"/>
    </location>
</feature>
<keyword evidence="1" id="KW-0812">Transmembrane</keyword>
<gene>
    <name evidence="2" type="ORF">ACFPN2_17460</name>
</gene>
<name>A0ABV8SV93_9GAMM</name>
<keyword evidence="3" id="KW-1185">Reference proteome</keyword>
<accession>A0ABV8SV93</accession>
<feature type="transmembrane region" description="Helical" evidence="1">
    <location>
        <begin position="134"/>
        <end position="157"/>
    </location>
</feature>
<feature type="transmembrane region" description="Helical" evidence="1">
    <location>
        <begin position="58"/>
        <end position="78"/>
    </location>
</feature>
<feature type="transmembrane region" description="Helical" evidence="1">
    <location>
        <begin position="164"/>
        <end position="183"/>
    </location>
</feature>
<feature type="transmembrane region" description="Helical" evidence="1">
    <location>
        <begin position="34"/>
        <end position="52"/>
    </location>
</feature>
<comment type="caution">
    <text evidence="2">The sequence shown here is derived from an EMBL/GenBank/DDBJ whole genome shotgun (WGS) entry which is preliminary data.</text>
</comment>
<proteinExistence type="predicted"/>
<evidence type="ECO:0000313" key="2">
    <source>
        <dbReference type="EMBL" id="MFC4310887.1"/>
    </source>
</evidence>
<feature type="transmembrane region" description="Helical" evidence="1">
    <location>
        <begin position="6"/>
        <end position="22"/>
    </location>
</feature>
<organism evidence="2 3">
    <name type="scientific">Steroidobacter flavus</name>
    <dbReference type="NCBI Taxonomy" id="1842136"/>
    <lineage>
        <taxon>Bacteria</taxon>
        <taxon>Pseudomonadati</taxon>
        <taxon>Pseudomonadota</taxon>
        <taxon>Gammaproteobacteria</taxon>
        <taxon>Steroidobacterales</taxon>
        <taxon>Steroidobacteraceae</taxon>
        <taxon>Steroidobacter</taxon>
    </lineage>
</organism>
<dbReference type="RefSeq" id="WP_380598763.1">
    <property type="nucleotide sequence ID" value="NZ_JBHSDU010000003.1"/>
</dbReference>
<dbReference type="Proteomes" id="UP001595904">
    <property type="component" value="Unassembled WGS sequence"/>
</dbReference>
<protein>
    <submittedName>
        <fullName evidence="2">Uncharacterized protein</fullName>
    </submittedName>
</protein>
<sequence length="184" mass="19586">MISTIAAFALGIAGVGCLYSSWKDRLPAHLRPTLLGWLLLIGSGYFAIRASGAEFGTTLIFTAPALVAWLLVAANLELRQAKVRKRKVTEKAEPVEAGGTRSLPRHLLLFVIAVPLSAAAATFFSVALARALPFSYLSHIAFAILLMPFLWGCAAYWALADSKLIRPVITIVALGLIGVVTAGL</sequence>
<keyword evidence="1" id="KW-0472">Membrane</keyword>
<evidence type="ECO:0000256" key="1">
    <source>
        <dbReference type="SAM" id="Phobius"/>
    </source>
</evidence>
<dbReference type="EMBL" id="JBHSDU010000003">
    <property type="protein sequence ID" value="MFC4310887.1"/>
    <property type="molecule type" value="Genomic_DNA"/>
</dbReference>
<reference evidence="3" key="1">
    <citation type="journal article" date="2019" name="Int. J. Syst. Evol. Microbiol.">
        <title>The Global Catalogue of Microorganisms (GCM) 10K type strain sequencing project: providing services to taxonomists for standard genome sequencing and annotation.</title>
        <authorList>
            <consortium name="The Broad Institute Genomics Platform"/>
            <consortium name="The Broad Institute Genome Sequencing Center for Infectious Disease"/>
            <person name="Wu L."/>
            <person name="Ma J."/>
        </authorList>
    </citation>
    <scope>NUCLEOTIDE SEQUENCE [LARGE SCALE GENOMIC DNA]</scope>
    <source>
        <strain evidence="3">CGMCC 1.10759</strain>
    </source>
</reference>
<evidence type="ECO:0000313" key="3">
    <source>
        <dbReference type="Proteomes" id="UP001595904"/>
    </source>
</evidence>